<evidence type="ECO:0000313" key="6">
    <source>
        <dbReference type="EMBL" id="CAG8661808.1"/>
    </source>
</evidence>
<keyword evidence="2" id="KW-0645">Protease</keyword>
<keyword evidence="2" id="KW-0064">Aspartyl protease</keyword>
<sequence>MTNEDNSMDFVNSIRDEVKRKYSNYKDFNPTSNVKSSKNETSSNETTPNNETSSNVTTSKHGTTPNNEKSSNITTSKHGTTPNNETSSNVTTSKHGTTPNNETSSNATTLKHGISSDVATISNEIDSDKKKGQCTLSVKDILIDITYYGAITIGKQEFNVLLDTGSSNLWIPNKDCTSAICQNHNRFDS</sequence>
<evidence type="ECO:0000313" key="7">
    <source>
        <dbReference type="Proteomes" id="UP000789396"/>
    </source>
</evidence>
<dbReference type="InterPro" id="IPR001461">
    <property type="entry name" value="Aspartic_peptidase_A1"/>
</dbReference>
<reference evidence="6" key="1">
    <citation type="submission" date="2021-06" db="EMBL/GenBank/DDBJ databases">
        <authorList>
            <person name="Kallberg Y."/>
            <person name="Tangrot J."/>
            <person name="Rosling A."/>
        </authorList>
    </citation>
    <scope>NUCLEOTIDE SEQUENCE</scope>
    <source>
        <strain evidence="6">IN212</strain>
    </source>
</reference>
<dbReference type="Pfam" id="PF00026">
    <property type="entry name" value="Asp"/>
    <property type="match status" value="1"/>
</dbReference>
<protein>
    <submittedName>
        <fullName evidence="6">793_t:CDS:1</fullName>
    </submittedName>
</protein>
<dbReference type="InterPro" id="IPR001969">
    <property type="entry name" value="Aspartic_peptidase_AS"/>
</dbReference>
<dbReference type="SUPFAM" id="SSF50630">
    <property type="entry name" value="Acid proteases"/>
    <property type="match status" value="1"/>
</dbReference>
<accession>A0A9N9E2S4</accession>
<dbReference type="InterPro" id="IPR033121">
    <property type="entry name" value="PEPTIDASE_A1"/>
</dbReference>
<dbReference type="PROSITE" id="PS51767">
    <property type="entry name" value="PEPTIDASE_A1"/>
    <property type="match status" value="1"/>
</dbReference>
<dbReference type="PANTHER" id="PTHR47966">
    <property type="entry name" value="BETA-SITE APP-CLEAVING ENZYME, ISOFORM A-RELATED"/>
    <property type="match status" value="1"/>
</dbReference>
<dbReference type="GO" id="GO:0006508">
    <property type="term" value="P:proteolysis"/>
    <property type="evidence" value="ECO:0007669"/>
    <property type="project" value="InterPro"/>
</dbReference>
<feature type="compositionally biased region" description="Polar residues" evidence="4">
    <location>
        <begin position="61"/>
        <end position="109"/>
    </location>
</feature>
<comment type="similarity">
    <text evidence="1">Belongs to the peptidase A1 family.</text>
</comment>
<dbReference type="GO" id="GO:0004190">
    <property type="term" value="F:aspartic-type endopeptidase activity"/>
    <property type="evidence" value="ECO:0007669"/>
    <property type="project" value="UniProtKB-KW"/>
</dbReference>
<feature type="domain" description="Peptidase A1" evidence="5">
    <location>
        <begin position="147"/>
        <end position="189"/>
    </location>
</feature>
<dbReference type="Proteomes" id="UP000789396">
    <property type="component" value="Unassembled WGS sequence"/>
</dbReference>
<keyword evidence="3" id="KW-1015">Disulfide bond</keyword>
<dbReference type="Gene3D" id="2.40.70.10">
    <property type="entry name" value="Acid Proteases"/>
    <property type="match status" value="1"/>
</dbReference>
<feature type="region of interest" description="Disordered" evidence="4">
    <location>
        <begin position="20"/>
        <end position="111"/>
    </location>
</feature>
<dbReference type="InterPro" id="IPR021109">
    <property type="entry name" value="Peptidase_aspartic_dom_sf"/>
</dbReference>
<feature type="disulfide bond" evidence="3">
    <location>
        <begin position="176"/>
        <end position="181"/>
    </location>
</feature>
<evidence type="ECO:0000256" key="4">
    <source>
        <dbReference type="SAM" id="MobiDB-lite"/>
    </source>
</evidence>
<feature type="compositionally biased region" description="Low complexity" evidence="4">
    <location>
        <begin position="31"/>
        <end position="60"/>
    </location>
</feature>
<keyword evidence="7" id="KW-1185">Reference proteome</keyword>
<organism evidence="6 7">
    <name type="scientific">Racocetra fulgida</name>
    <dbReference type="NCBI Taxonomy" id="60492"/>
    <lineage>
        <taxon>Eukaryota</taxon>
        <taxon>Fungi</taxon>
        <taxon>Fungi incertae sedis</taxon>
        <taxon>Mucoromycota</taxon>
        <taxon>Glomeromycotina</taxon>
        <taxon>Glomeromycetes</taxon>
        <taxon>Diversisporales</taxon>
        <taxon>Gigasporaceae</taxon>
        <taxon>Racocetra</taxon>
    </lineage>
</organism>
<proteinExistence type="inferred from homology"/>
<dbReference type="PROSITE" id="PS00141">
    <property type="entry name" value="ASP_PROTEASE"/>
    <property type="match status" value="1"/>
</dbReference>
<evidence type="ECO:0000256" key="3">
    <source>
        <dbReference type="PIRSR" id="PIRSR601461-2"/>
    </source>
</evidence>
<comment type="caution">
    <text evidence="6">The sequence shown here is derived from an EMBL/GenBank/DDBJ whole genome shotgun (WGS) entry which is preliminary data.</text>
</comment>
<name>A0A9N9E2S4_9GLOM</name>
<dbReference type="AlphaFoldDB" id="A0A9N9E2S4"/>
<evidence type="ECO:0000259" key="5">
    <source>
        <dbReference type="PROSITE" id="PS51767"/>
    </source>
</evidence>
<dbReference type="PANTHER" id="PTHR47966:SF51">
    <property type="entry name" value="BETA-SITE APP-CLEAVING ENZYME, ISOFORM A-RELATED"/>
    <property type="match status" value="1"/>
</dbReference>
<gene>
    <name evidence="6" type="ORF">RFULGI_LOCUS8879</name>
</gene>
<keyword evidence="2" id="KW-0378">Hydrolase</keyword>
<evidence type="ECO:0000256" key="2">
    <source>
        <dbReference type="ARBA" id="ARBA00022750"/>
    </source>
</evidence>
<evidence type="ECO:0000256" key="1">
    <source>
        <dbReference type="ARBA" id="ARBA00007447"/>
    </source>
</evidence>
<feature type="non-terminal residue" evidence="6">
    <location>
        <position position="189"/>
    </location>
</feature>
<dbReference type="OrthoDB" id="15189at2759"/>
<dbReference type="EMBL" id="CAJVPZ010014929">
    <property type="protein sequence ID" value="CAG8661808.1"/>
    <property type="molecule type" value="Genomic_DNA"/>
</dbReference>